<evidence type="ECO:0000313" key="2">
    <source>
        <dbReference type="Proteomes" id="UP001241072"/>
    </source>
</evidence>
<proteinExistence type="predicted"/>
<name>A0ABT9BQJ5_9MICO</name>
<protein>
    <submittedName>
        <fullName evidence="1">Ester cyclase</fullName>
    </submittedName>
</protein>
<sequence>MTASDSRPLVVADSPEARRGAEVVVDFFDRVLSARRDPAAAGEFIAEDFVDHDPAGDDAGPTGVIAKLGGLWTALPDGAYRLESVVAAADLVVTRSVLEARGVTVAFADFYRVREGRIAEHWHVVDAGELARQLAARAGDA</sequence>
<dbReference type="Gene3D" id="3.10.450.50">
    <property type="match status" value="1"/>
</dbReference>
<evidence type="ECO:0000313" key="1">
    <source>
        <dbReference type="EMBL" id="MDO7883214.1"/>
    </source>
</evidence>
<dbReference type="PANTHER" id="PTHR38436:SF1">
    <property type="entry name" value="ESTER CYCLASE"/>
    <property type="match status" value="1"/>
</dbReference>
<dbReference type="InterPro" id="IPR032710">
    <property type="entry name" value="NTF2-like_dom_sf"/>
</dbReference>
<dbReference type="EMBL" id="JAUQUB010000004">
    <property type="protein sequence ID" value="MDO7883214.1"/>
    <property type="molecule type" value="Genomic_DNA"/>
</dbReference>
<dbReference type="SUPFAM" id="SSF54427">
    <property type="entry name" value="NTF2-like"/>
    <property type="match status" value="1"/>
</dbReference>
<dbReference type="PANTHER" id="PTHR38436">
    <property type="entry name" value="POLYKETIDE CYCLASE SNOAL-LIKE DOMAIN"/>
    <property type="match status" value="1"/>
</dbReference>
<organism evidence="1 2">
    <name type="scientific">Antiquaquibacter soli</name>
    <dbReference type="NCBI Taxonomy" id="3064523"/>
    <lineage>
        <taxon>Bacteria</taxon>
        <taxon>Bacillati</taxon>
        <taxon>Actinomycetota</taxon>
        <taxon>Actinomycetes</taxon>
        <taxon>Micrococcales</taxon>
        <taxon>Microbacteriaceae</taxon>
        <taxon>Antiquaquibacter</taxon>
    </lineage>
</organism>
<keyword evidence="2" id="KW-1185">Reference proteome</keyword>
<accession>A0ABT9BQJ5</accession>
<gene>
    <name evidence="1" type="ORF">Q5716_13335</name>
</gene>
<comment type="caution">
    <text evidence="1">The sequence shown here is derived from an EMBL/GenBank/DDBJ whole genome shotgun (WGS) entry which is preliminary data.</text>
</comment>
<dbReference type="Pfam" id="PF07366">
    <property type="entry name" value="SnoaL"/>
    <property type="match status" value="1"/>
</dbReference>
<dbReference type="RefSeq" id="WP_305003644.1">
    <property type="nucleotide sequence ID" value="NZ_JAUQUB010000004.1"/>
</dbReference>
<dbReference type="Proteomes" id="UP001241072">
    <property type="component" value="Unassembled WGS sequence"/>
</dbReference>
<dbReference type="InterPro" id="IPR009959">
    <property type="entry name" value="Cyclase_SnoaL-like"/>
</dbReference>
<reference evidence="1 2" key="1">
    <citation type="submission" date="2023-07" db="EMBL/GenBank/DDBJ databases">
        <title>Protaetiibacter sp. nov WY-16 isolated from soil.</title>
        <authorList>
            <person name="Liu B."/>
            <person name="Wan Y."/>
        </authorList>
    </citation>
    <scope>NUCLEOTIDE SEQUENCE [LARGE SCALE GENOMIC DNA]</scope>
    <source>
        <strain evidence="1 2">WY-16</strain>
    </source>
</reference>